<dbReference type="InterPro" id="IPR000795">
    <property type="entry name" value="T_Tr_GTP-bd_dom"/>
</dbReference>
<dbReference type="InterPro" id="IPR050100">
    <property type="entry name" value="TRAFAC_GTPase_members"/>
</dbReference>
<dbReference type="SUPFAM" id="SSF52540">
    <property type="entry name" value="P-loop containing nucleoside triphosphate hydrolases"/>
    <property type="match status" value="2"/>
</dbReference>
<feature type="binding site" evidence="14">
    <location>
        <begin position="43"/>
        <end position="50"/>
    </location>
    <ligand>
        <name>GTP</name>
        <dbReference type="ChEBI" id="CHEBI:37565"/>
    </ligand>
</feature>
<dbReference type="InterPro" id="IPR027417">
    <property type="entry name" value="P-loop_NTPase"/>
</dbReference>
<dbReference type="EC" id="2.7.7.4" evidence="14"/>
<dbReference type="NCBIfam" id="TIGR00455">
    <property type="entry name" value="apsK"/>
    <property type="match status" value="1"/>
</dbReference>
<dbReference type="AlphaFoldDB" id="A0A192A3R3"/>
<comment type="similarity">
    <text evidence="3">In the C-terminal section; belongs to the APS kinase family.</text>
</comment>
<dbReference type="PANTHER" id="PTHR23115">
    <property type="entry name" value="TRANSLATION FACTOR"/>
    <property type="match status" value="1"/>
</dbReference>
<keyword evidence="15" id="KW-0597">Phosphoprotein</keyword>
<comment type="function">
    <text evidence="14">With CysD forms the ATP sulfurylase (ATPS) that catalyzes the adenylation of sulfate producing adenosine 5'-phosphosulfate (APS) and diphosphate, the first enzymatic step in sulfur assimilation pathway. APS synthesis involves the formation of a high-energy phosphoric-sulfuric acid anhydride bond driven by GTP hydrolysis by CysN coupled to ATP hydrolysis by CysD.</text>
</comment>
<evidence type="ECO:0000256" key="10">
    <source>
        <dbReference type="ARBA" id="ARBA00022840"/>
    </source>
</evidence>
<evidence type="ECO:0000259" key="16">
    <source>
        <dbReference type="PROSITE" id="PS51722"/>
    </source>
</evidence>
<dbReference type="InterPro" id="IPR044139">
    <property type="entry name" value="CysN_NoDQ_III"/>
</dbReference>
<dbReference type="InterPro" id="IPR011779">
    <property type="entry name" value="SO4_adenylTrfase_lsu"/>
</dbReference>
<reference evidence="17 19" key="1">
    <citation type="submission" date="2015-09" db="EMBL/GenBank/DDBJ databases">
        <authorList>
            <person name="Xu Y."/>
            <person name="Nagy A."/>
            <person name="Liu N.T."/>
            <person name="Nou X."/>
        </authorList>
    </citation>
    <scope>NUCLEOTIDE SEQUENCE [LARGE SCALE GENOMIC DNA]</scope>
    <source>
        <strain evidence="17 19">FC1138</strain>
    </source>
</reference>
<keyword evidence="5" id="KW-0536">Nodulation</keyword>
<dbReference type="PROSITE" id="PS00301">
    <property type="entry name" value="G_TR_1"/>
    <property type="match status" value="1"/>
</dbReference>
<dbReference type="UniPathway" id="UPA00140">
    <property type="reaction ID" value="UER00204"/>
</dbReference>
<evidence type="ECO:0000313" key="19">
    <source>
        <dbReference type="Proteomes" id="UP000077927"/>
    </source>
</evidence>
<dbReference type="Proteomes" id="UP000077927">
    <property type="component" value="Chromosome 2"/>
</dbReference>
<dbReference type="GO" id="GO:0005524">
    <property type="term" value="F:ATP binding"/>
    <property type="evidence" value="ECO:0007669"/>
    <property type="project" value="UniProtKB-UniRule"/>
</dbReference>
<dbReference type="GO" id="GO:0005525">
    <property type="term" value="F:GTP binding"/>
    <property type="evidence" value="ECO:0007669"/>
    <property type="project" value="UniProtKB-UniRule"/>
</dbReference>
<evidence type="ECO:0000313" key="20">
    <source>
        <dbReference type="Proteomes" id="UP000078572"/>
    </source>
</evidence>
<dbReference type="InterPro" id="IPR054696">
    <property type="entry name" value="GTP-eEF1A_C"/>
</dbReference>
<evidence type="ECO:0000256" key="1">
    <source>
        <dbReference type="ARBA" id="ARBA00001823"/>
    </source>
</evidence>
<dbReference type="GO" id="GO:0004781">
    <property type="term" value="F:sulfate adenylyltransferase (ATP) activity"/>
    <property type="evidence" value="ECO:0007669"/>
    <property type="project" value="UniProtKB-UniRule"/>
</dbReference>
<dbReference type="GO" id="GO:0070814">
    <property type="term" value="P:hydrogen sulfide biosynthetic process"/>
    <property type="evidence" value="ECO:0007669"/>
    <property type="project" value="UniProtKB-UniRule"/>
</dbReference>
<evidence type="ECO:0000256" key="11">
    <source>
        <dbReference type="ARBA" id="ARBA00023134"/>
    </source>
</evidence>
<dbReference type="OrthoDB" id="9804504at2"/>
<keyword evidence="12" id="KW-0511">Multifunctional enzyme</keyword>
<dbReference type="InterPro" id="IPR031157">
    <property type="entry name" value="G_TR_CS"/>
</dbReference>
<evidence type="ECO:0000313" key="18">
    <source>
        <dbReference type="EMBL" id="ANJ74922.1"/>
    </source>
</evidence>
<feature type="domain" description="Tr-type G" evidence="16">
    <location>
        <begin position="34"/>
        <end position="250"/>
    </location>
</feature>
<dbReference type="STRING" id="190721.ACS15_4345"/>
<keyword evidence="11 14" id="KW-0342">GTP-binding</keyword>
<evidence type="ECO:0000256" key="3">
    <source>
        <dbReference type="ARBA" id="ARBA00005438"/>
    </source>
</evidence>
<evidence type="ECO:0000256" key="12">
    <source>
        <dbReference type="ARBA" id="ARBA00023268"/>
    </source>
</evidence>
<dbReference type="InterPro" id="IPR009001">
    <property type="entry name" value="Transl_elong_EF1A/Init_IF2_C"/>
</dbReference>
<dbReference type="NCBIfam" id="TIGR02034">
    <property type="entry name" value="CysN"/>
    <property type="match status" value="1"/>
</dbReference>
<keyword evidence="10 14" id="KW-0067">ATP-binding</keyword>
<dbReference type="EMBL" id="CP016023">
    <property type="protein sequence ID" value="ANJ74922.1"/>
    <property type="molecule type" value="Genomic_DNA"/>
</dbReference>
<dbReference type="Gene3D" id="2.40.30.10">
    <property type="entry name" value="Translation factors"/>
    <property type="match status" value="2"/>
</dbReference>
<dbReference type="InterPro" id="IPR002891">
    <property type="entry name" value="APS"/>
</dbReference>
<dbReference type="InterPro" id="IPR059117">
    <property type="entry name" value="APS_kinase_dom"/>
</dbReference>
<dbReference type="NCBIfam" id="NF004035">
    <property type="entry name" value="PRK05506.1"/>
    <property type="match status" value="1"/>
</dbReference>
<comment type="similarity">
    <text evidence="14">Belongs to the TRAFAC class translation factor GTPase superfamily. Classic translation factor GTPase family. CysN/NodQ subfamily.</text>
</comment>
<dbReference type="FunFam" id="3.40.50.300:FF:000119">
    <property type="entry name" value="Sulfate adenylyltransferase subunit 1"/>
    <property type="match status" value="1"/>
</dbReference>
<dbReference type="EMBL" id="CP012606">
    <property type="protein sequence ID" value="ANH75298.1"/>
    <property type="molecule type" value="Genomic_DNA"/>
</dbReference>
<evidence type="ECO:0000256" key="8">
    <source>
        <dbReference type="ARBA" id="ARBA00022741"/>
    </source>
</evidence>
<dbReference type="RefSeq" id="WP_021197659.1">
    <property type="nucleotide sequence ID" value="NZ_CP012606.1"/>
</dbReference>
<evidence type="ECO:0000256" key="9">
    <source>
        <dbReference type="ARBA" id="ARBA00022777"/>
    </source>
</evidence>
<keyword evidence="20" id="KW-1185">Reference proteome</keyword>
<dbReference type="Pfam" id="PF00009">
    <property type="entry name" value="GTP_EFTU"/>
    <property type="match status" value="1"/>
</dbReference>
<dbReference type="GO" id="GO:0003924">
    <property type="term" value="F:GTPase activity"/>
    <property type="evidence" value="ECO:0007669"/>
    <property type="project" value="InterPro"/>
</dbReference>
<evidence type="ECO:0000256" key="5">
    <source>
        <dbReference type="ARBA" id="ARBA00022458"/>
    </source>
</evidence>
<feature type="binding site" evidence="15">
    <location>
        <begin position="480"/>
        <end position="487"/>
    </location>
    <ligand>
        <name>ATP</name>
        <dbReference type="ChEBI" id="CHEBI:30616"/>
    </ligand>
</feature>
<dbReference type="InterPro" id="IPR009000">
    <property type="entry name" value="Transl_B-barrel_sf"/>
</dbReference>
<comment type="catalytic activity">
    <reaction evidence="13 14">
        <text>sulfate + ATP + H(+) = adenosine 5'-phosphosulfate + diphosphate</text>
        <dbReference type="Rhea" id="RHEA:18133"/>
        <dbReference type="ChEBI" id="CHEBI:15378"/>
        <dbReference type="ChEBI" id="CHEBI:16189"/>
        <dbReference type="ChEBI" id="CHEBI:30616"/>
        <dbReference type="ChEBI" id="CHEBI:33019"/>
        <dbReference type="ChEBI" id="CHEBI:58243"/>
        <dbReference type="EC" id="2.7.7.4"/>
    </reaction>
</comment>
<comment type="similarity">
    <text evidence="4">In the N-terminal section; belongs to the TRAFAC class translation factor GTPase superfamily. Classic translation factor GTPase family. CysN/NodQ subfamily.</text>
</comment>
<dbReference type="HAMAP" id="MF_00065">
    <property type="entry name" value="Adenylyl_sulf_kinase"/>
    <property type="match status" value="1"/>
</dbReference>
<evidence type="ECO:0000256" key="14">
    <source>
        <dbReference type="HAMAP-Rule" id="MF_00062"/>
    </source>
</evidence>
<comment type="caution">
    <text evidence="14">Lacks conserved residue(s) required for the propagation of feature annotation.</text>
</comment>
<evidence type="ECO:0000256" key="6">
    <source>
        <dbReference type="ARBA" id="ARBA00022679"/>
    </source>
</evidence>
<name>A0A192A3R3_9RALS</name>
<accession>A0A192A3R3</accession>
<dbReference type="NCBIfam" id="NF003478">
    <property type="entry name" value="PRK05124.1"/>
    <property type="match status" value="1"/>
</dbReference>
<dbReference type="NCBIfam" id="NF003013">
    <property type="entry name" value="PRK03846.1"/>
    <property type="match status" value="1"/>
</dbReference>
<evidence type="ECO:0000256" key="13">
    <source>
        <dbReference type="ARBA" id="ARBA00049370"/>
    </source>
</evidence>
<dbReference type="KEGG" id="rin:ACS15_4345"/>
<feature type="binding site" evidence="14">
    <location>
        <begin position="122"/>
        <end position="126"/>
    </location>
    <ligand>
        <name>GTP</name>
        <dbReference type="ChEBI" id="CHEBI:37565"/>
    </ligand>
</feature>
<dbReference type="GO" id="GO:0004020">
    <property type="term" value="F:adenylylsulfate kinase activity"/>
    <property type="evidence" value="ECO:0007669"/>
    <property type="project" value="UniProtKB-UniRule"/>
</dbReference>
<organism evidence="18 20">
    <name type="scientific">Ralstonia insidiosa</name>
    <dbReference type="NCBI Taxonomy" id="190721"/>
    <lineage>
        <taxon>Bacteria</taxon>
        <taxon>Pseudomonadati</taxon>
        <taxon>Pseudomonadota</taxon>
        <taxon>Betaproteobacteria</taxon>
        <taxon>Burkholderiales</taxon>
        <taxon>Burkholderiaceae</taxon>
        <taxon>Ralstonia</taxon>
    </lineage>
</organism>
<evidence type="ECO:0000313" key="17">
    <source>
        <dbReference type="EMBL" id="ANH75298.1"/>
    </source>
</evidence>
<feature type="active site" description="Phosphoserine intermediate" evidence="15">
    <location>
        <position position="554"/>
    </location>
</feature>
<evidence type="ECO:0000256" key="7">
    <source>
        <dbReference type="ARBA" id="ARBA00022695"/>
    </source>
</evidence>
<comment type="similarity">
    <text evidence="15">Belongs to the APS kinase family.</text>
</comment>
<reference evidence="20" key="3">
    <citation type="submission" date="2016-06" db="EMBL/GenBank/DDBJ databases">
        <authorList>
            <person name="Xu Y."/>
            <person name="Nagy A."/>
            <person name="Yan X."/>
            <person name="Kim S.W."/>
            <person name="Haley B."/>
            <person name="Liu N.T."/>
            <person name="Nou X."/>
        </authorList>
    </citation>
    <scope>NUCLEOTIDE SEQUENCE [LARGE SCALE GENOMIC DNA]</scope>
    <source>
        <strain evidence="20">ATCC 49129</strain>
    </source>
</reference>
<comment type="function">
    <text evidence="2">APS kinase catalyzes the synthesis of activated sulfate.</text>
</comment>
<dbReference type="GeneID" id="61528411"/>
<dbReference type="Proteomes" id="UP000078572">
    <property type="component" value="Chromosome 2"/>
</dbReference>
<evidence type="ECO:0000256" key="2">
    <source>
        <dbReference type="ARBA" id="ARBA00002357"/>
    </source>
</evidence>
<dbReference type="HAMAP" id="MF_00062">
    <property type="entry name" value="Sulf_adenylyltr_sub1"/>
    <property type="match status" value="1"/>
</dbReference>
<dbReference type="CDD" id="cd03695">
    <property type="entry name" value="CysN_NodQ_II"/>
    <property type="match status" value="1"/>
</dbReference>
<evidence type="ECO:0000256" key="4">
    <source>
        <dbReference type="ARBA" id="ARBA00007237"/>
    </source>
</evidence>
<sequence>METLLEAAPAMAQSVQPNDAQNDVAHYLHAQKNKGLLRFITCGSVDDGKSTLIGRLLYESKMLFEDQLAQLEADSKKMGTQGDQLDFALLVDGLAAEREQGITIDVAYRFFATDKRKFIVADTPGHEQYTRNMVTGASTADLAVLLVDARRGVQTQTRRHSYLVSTLGIRRVVVAVNKLDMVDYSRDVYDAIEREYRDFAQQIGLTDIVCIPMSALRGDNITAHSANTPWYQGPTLMAHLENVPIDNAPTQDESFRLPVQWVNRPNLDFRGFTGTISAGEVRVGDRLRSLPSGRESRVASIIGANGACPQAVRGQAVTLTLEDEIDVSRGDVLACAEDQPAVADQFEATLVWMNEEAMLPGRPYLLKLGTRTVGVTVAQPKYKVNVNTLEHLAARTLELNEIGVCNLHLDQPVVFEAYARNRDLGGFIMIDRLTNNTVGAGMLHFALRRAQNVHWQAIDVDRHAHAALKHQTPRIVWFTGLSGAGKSTVANLVEKRLHALGHHTYLLDGDNVRHGLNKDLGFSEADRVENIRRVAEVSRLMLDAGLIVLVSFISPFRSEREMARALVAEGEFIEVFVDTPLAVAEERDPKGLYRKARRGELKNFTGIDSPYEPPEQPEIRIDTTVDTAEQAAERIVAWLRESGTVGQA</sequence>
<dbReference type="InterPro" id="IPR044138">
    <property type="entry name" value="CysN_II"/>
</dbReference>
<dbReference type="CDD" id="cd02027">
    <property type="entry name" value="APSK"/>
    <property type="match status" value="1"/>
</dbReference>
<keyword evidence="9 15" id="KW-0418">Kinase</keyword>
<reference evidence="18" key="2">
    <citation type="submission" date="2016-06" db="EMBL/GenBank/DDBJ databases">
        <authorList>
            <person name="Kjaerup R.B."/>
            <person name="Dalgaard T.S."/>
            <person name="Juul-Madsen H.R."/>
        </authorList>
    </citation>
    <scope>NUCLEOTIDE SEQUENCE [LARGE SCALE GENOMIC DNA]</scope>
    <source>
        <strain evidence="18">ATCC 49129</strain>
    </source>
</reference>
<dbReference type="FunFam" id="3.40.50.300:FF:000212">
    <property type="entry name" value="Adenylyl-sulfate kinase"/>
    <property type="match status" value="1"/>
</dbReference>
<dbReference type="PROSITE" id="PS51722">
    <property type="entry name" value="G_TR_2"/>
    <property type="match status" value="1"/>
</dbReference>
<dbReference type="Gene3D" id="3.40.50.300">
    <property type="entry name" value="P-loop containing nucleotide triphosphate hydrolases"/>
    <property type="match status" value="2"/>
</dbReference>
<keyword evidence="6 14" id="KW-0808">Transferase</keyword>
<keyword evidence="8 14" id="KW-0547">Nucleotide-binding</keyword>
<dbReference type="PRINTS" id="PR00315">
    <property type="entry name" value="ELONGATNFCT"/>
</dbReference>
<dbReference type="CDD" id="cd04095">
    <property type="entry name" value="CysN_NoDQ_III"/>
    <property type="match status" value="1"/>
</dbReference>
<proteinExistence type="inferred from homology"/>
<keyword evidence="7 14" id="KW-0548">Nucleotidyltransferase</keyword>
<dbReference type="Pfam" id="PF01583">
    <property type="entry name" value="APS_kinase"/>
    <property type="match status" value="1"/>
</dbReference>
<dbReference type="Pfam" id="PF22594">
    <property type="entry name" value="GTP-eEF1A_C"/>
    <property type="match status" value="1"/>
</dbReference>
<protein>
    <recommendedName>
        <fullName evidence="14 15">Multifunctional fusion protein</fullName>
    </recommendedName>
    <domain>
        <recommendedName>
            <fullName evidence="14">Sulfate adenylyltransferase subunit 1</fullName>
            <ecNumber evidence="14">2.7.7.4</ecNumber>
        </recommendedName>
        <alternativeName>
            <fullName evidence="14">ATP-sulfurylase large subunit</fullName>
        </alternativeName>
        <alternativeName>
            <fullName evidence="14">Sulfate adenylate transferase</fullName>
            <shortName evidence="14">SAT</shortName>
        </alternativeName>
    </domain>
    <domain>
        <recommendedName>
            <fullName evidence="15">Adenylyl-sulfate kinase</fullName>
            <ecNumber evidence="15">2.7.1.25</ecNumber>
        </recommendedName>
        <alternativeName>
            <fullName evidence="15">APS kinase</fullName>
        </alternativeName>
        <alternativeName>
            <fullName evidence="15">ATP adenosine-5'-phosphosulfate 3'-phosphotransferase</fullName>
        </alternativeName>
        <alternativeName>
            <fullName evidence="15">Adenosine-5'-phosphosulfate kinase</fullName>
        </alternativeName>
    </domain>
</protein>
<gene>
    <name evidence="14" type="primary">cysN</name>
    <name evidence="15" type="synonym">cysC</name>
    <name evidence="18" type="ORF">A9Y76_20460</name>
    <name evidence="17" type="ORF">ACS15_4345</name>
</gene>
<evidence type="ECO:0000256" key="15">
    <source>
        <dbReference type="HAMAP-Rule" id="MF_00065"/>
    </source>
</evidence>
<dbReference type="GO" id="GO:0000103">
    <property type="term" value="P:sulfate assimilation"/>
    <property type="evidence" value="ECO:0007669"/>
    <property type="project" value="UniProtKB-UniRule"/>
</dbReference>
<dbReference type="SUPFAM" id="SSF50447">
    <property type="entry name" value="Translation proteins"/>
    <property type="match status" value="1"/>
</dbReference>
<dbReference type="PATRIC" id="fig|190721.6.peg.4290"/>
<comment type="pathway">
    <text evidence="14">Sulfur metabolism; hydrogen sulfide biosynthesis; sulfite from sulfate: step 1/3.</text>
</comment>
<comment type="catalytic activity">
    <reaction evidence="1 15">
        <text>adenosine 5'-phosphosulfate + ATP = 3'-phosphoadenylyl sulfate + ADP + H(+)</text>
        <dbReference type="Rhea" id="RHEA:24152"/>
        <dbReference type="ChEBI" id="CHEBI:15378"/>
        <dbReference type="ChEBI" id="CHEBI:30616"/>
        <dbReference type="ChEBI" id="CHEBI:58243"/>
        <dbReference type="ChEBI" id="CHEBI:58339"/>
        <dbReference type="ChEBI" id="CHEBI:456216"/>
        <dbReference type="EC" id="2.7.1.25"/>
    </reaction>
</comment>
<comment type="function">
    <text evidence="15">Catalyzes the synthesis of activated sulfate.</text>
</comment>
<dbReference type="EC" id="2.7.1.25" evidence="15"/>
<comment type="subunit">
    <text evidence="14">Heterodimer composed of CysD, the smaller subunit, and CysN.</text>
</comment>
<dbReference type="SUPFAM" id="SSF50465">
    <property type="entry name" value="EF-Tu/eEF-1alpha/eIF2-gamma C-terminal domain"/>
    <property type="match status" value="1"/>
</dbReference>
<dbReference type="CDD" id="cd04166">
    <property type="entry name" value="CysN_ATPS"/>
    <property type="match status" value="1"/>
</dbReference>
<comment type="pathway">
    <text evidence="15">Sulfur metabolism; hydrogen sulfide biosynthesis; sulfite from sulfate: step 2/3.</text>
</comment>
<dbReference type="InterPro" id="IPR041757">
    <property type="entry name" value="CysN_GTP-bd"/>
</dbReference>